<dbReference type="Gene3D" id="3.10.450.590">
    <property type="match status" value="1"/>
</dbReference>
<proteinExistence type="predicted"/>
<dbReference type="GO" id="GO:0052689">
    <property type="term" value="F:carboxylic ester hydrolase activity"/>
    <property type="evidence" value="ECO:0007669"/>
    <property type="project" value="TreeGrafter"/>
</dbReference>
<evidence type="ECO:0000259" key="1">
    <source>
        <dbReference type="Pfam" id="PF12146"/>
    </source>
</evidence>
<feature type="domain" description="Serine aminopeptidase S33" evidence="1">
    <location>
        <begin position="183"/>
        <end position="428"/>
    </location>
</feature>
<dbReference type="AlphaFoldDB" id="A0A5D4SK41"/>
<dbReference type="InterPro" id="IPR022742">
    <property type="entry name" value="Hydrolase_4"/>
</dbReference>
<dbReference type="RefSeq" id="WP_148949733.1">
    <property type="nucleotide sequence ID" value="NZ_VTES01000003.1"/>
</dbReference>
<organism evidence="2 3">
    <name type="scientific">Bacillus infantis</name>
    <dbReference type="NCBI Taxonomy" id="324767"/>
    <lineage>
        <taxon>Bacteria</taxon>
        <taxon>Bacillati</taxon>
        <taxon>Bacillota</taxon>
        <taxon>Bacilli</taxon>
        <taxon>Bacillales</taxon>
        <taxon>Bacillaceae</taxon>
        <taxon>Bacillus</taxon>
    </lineage>
</organism>
<evidence type="ECO:0000313" key="3">
    <source>
        <dbReference type="Proteomes" id="UP000323732"/>
    </source>
</evidence>
<protein>
    <submittedName>
        <fullName evidence="2">DUF3887 domain-containing protein</fullName>
    </submittedName>
</protein>
<dbReference type="InterPro" id="IPR053145">
    <property type="entry name" value="AB_hydrolase_Est10"/>
</dbReference>
<dbReference type="PANTHER" id="PTHR43265:SF1">
    <property type="entry name" value="ESTERASE ESTD"/>
    <property type="match status" value="1"/>
</dbReference>
<dbReference type="InterPro" id="IPR029058">
    <property type="entry name" value="AB_hydrolase_fold"/>
</dbReference>
<dbReference type="Gene3D" id="3.40.50.1820">
    <property type="entry name" value="alpha/beta hydrolase"/>
    <property type="match status" value="1"/>
</dbReference>
<dbReference type="SUPFAM" id="SSF53474">
    <property type="entry name" value="alpha/beta-Hydrolases"/>
    <property type="match status" value="1"/>
</dbReference>
<gene>
    <name evidence="2" type="ORF">FZD47_09995</name>
</gene>
<accession>A0A5D4SK41</accession>
<dbReference type="PANTHER" id="PTHR43265">
    <property type="entry name" value="ESTERASE ESTD"/>
    <property type="match status" value="1"/>
</dbReference>
<dbReference type="Pfam" id="PF12146">
    <property type="entry name" value="Hydrolase_4"/>
    <property type="match status" value="1"/>
</dbReference>
<comment type="caution">
    <text evidence="2">The sequence shown here is derived from an EMBL/GenBank/DDBJ whole genome shotgun (WGS) entry which is preliminary data.</text>
</comment>
<reference evidence="2 3" key="1">
    <citation type="submission" date="2019-08" db="EMBL/GenBank/DDBJ databases">
        <title>Bacillus genomes from the desert of Cuatro Cienegas, Coahuila.</title>
        <authorList>
            <person name="Olmedo-Alvarez G."/>
        </authorList>
    </citation>
    <scope>NUCLEOTIDE SEQUENCE [LARGE SCALE GENOMIC DNA]</scope>
    <source>
        <strain evidence="2 3">CH37_1T</strain>
    </source>
</reference>
<sequence>MKLQSYGKWILAGMISLGAVSEGALLLGGPVYAQADQQDSHKERAKEFLALTDSGKWNNAQALLGSNLKESLSSEVLQQLWTGLLAPFGRKKEARFKEIEDNGVHTNVTFSAEAENGAYNIVIRLDKEGNIDDFLFNPIHPSNVPVPGYDQQNYTEKEIVIGSGKFALPGLLTVPKGKGPFPTVVLVHGSGAHDRDETMYNFKPFRDIAAGLANEGIAVLRYDKRTRVHAVKSAMDPKFSLQEETVLDANLAVERLKSLPEVDKKQIFIFGHSQGAYASPLIVENDKKGDIKGVINAAGPASKFQDLLIWQMKESVARAKEMKAPENQVQTMEKELEFYTKQFKLLEDPKFTETLIPPGFMLQNPYWWFSLRDYKPADLAKTQDVPMLFLQGEKDIQVPLSEYEALQRELKNVENTEFKSYPNMFHMLADFNGEPNGITEYMKPGNVAQELIHDVAKWIKEGSIGPGKEKQGKEVYWDGLLMKKGQIGKVTIKKPINLWKREGGKLVFARVLAAGVPYRVYRYDDHFGGQYGLGGGYYVTDMEGYVSYQTPSKAKLKELE</sequence>
<name>A0A5D4SK41_9BACI</name>
<dbReference type="Proteomes" id="UP000323732">
    <property type="component" value="Unassembled WGS sequence"/>
</dbReference>
<evidence type="ECO:0000313" key="2">
    <source>
        <dbReference type="EMBL" id="TYS63835.1"/>
    </source>
</evidence>
<dbReference type="EMBL" id="VTES01000003">
    <property type="protein sequence ID" value="TYS63835.1"/>
    <property type="molecule type" value="Genomic_DNA"/>
</dbReference>